<dbReference type="Proteomes" id="UP001183809">
    <property type="component" value="Unassembled WGS sequence"/>
</dbReference>
<proteinExistence type="predicted"/>
<dbReference type="EMBL" id="JAVREY010000151">
    <property type="protein sequence ID" value="MDT0469999.1"/>
    <property type="molecule type" value="Genomic_DNA"/>
</dbReference>
<evidence type="ECO:0000313" key="2">
    <source>
        <dbReference type="Proteomes" id="UP001183809"/>
    </source>
</evidence>
<reference evidence="2" key="1">
    <citation type="submission" date="2023-07" db="EMBL/GenBank/DDBJ databases">
        <title>30 novel species of actinomycetes from the DSMZ collection.</title>
        <authorList>
            <person name="Nouioui I."/>
        </authorList>
    </citation>
    <scope>NUCLEOTIDE SEQUENCE [LARGE SCALE GENOMIC DNA]</scope>
    <source>
        <strain evidence="2">DSM 41699</strain>
    </source>
</reference>
<gene>
    <name evidence="1" type="ORF">RM764_45010</name>
</gene>
<accession>A0ABU2U9T2</accession>
<protein>
    <submittedName>
        <fullName evidence="1">Uncharacterized protein</fullName>
    </submittedName>
</protein>
<name>A0ABU2U9T2_9ACTN</name>
<dbReference type="RefSeq" id="WP_311701427.1">
    <property type="nucleotide sequence ID" value="NZ_JAVREY010000151.1"/>
</dbReference>
<comment type="caution">
    <text evidence="1">The sequence shown here is derived from an EMBL/GenBank/DDBJ whole genome shotgun (WGS) entry which is preliminary data.</text>
</comment>
<evidence type="ECO:0000313" key="1">
    <source>
        <dbReference type="EMBL" id="MDT0469999.1"/>
    </source>
</evidence>
<organism evidence="1 2">
    <name type="scientific">Streptomyces gibsoniae</name>
    <dbReference type="NCBI Taxonomy" id="3075529"/>
    <lineage>
        <taxon>Bacteria</taxon>
        <taxon>Bacillati</taxon>
        <taxon>Actinomycetota</taxon>
        <taxon>Actinomycetes</taxon>
        <taxon>Kitasatosporales</taxon>
        <taxon>Streptomycetaceae</taxon>
        <taxon>Streptomyces</taxon>
    </lineage>
</organism>
<sequence>MRSSTGEAVILLSGDTLRQIPQTTLTDMIRAAAAVLSAAELTTVNNAVPTLGTGPPDFHVRIDGNELTVYKLTDD</sequence>
<keyword evidence="2" id="KW-1185">Reference proteome</keyword>